<name>A0A1J4JUK6_9EUKA</name>
<dbReference type="PANTHER" id="PTHR11085">
    <property type="entry name" value="NAD-DEPENDENT PROTEIN DEACYLASE SIRTUIN-5, MITOCHONDRIAL-RELATED"/>
    <property type="match status" value="1"/>
</dbReference>
<feature type="domain" description="Deacetylase sirtuin-type" evidence="11">
    <location>
        <begin position="1"/>
        <end position="267"/>
    </location>
</feature>
<dbReference type="InterPro" id="IPR050134">
    <property type="entry name" value="NAD-dep_sirtuin_deacylases"/>
</dbReference>
<accession>A0A1J4JUK6</accession>
<evidence type="ECO:0000256" key="5">
    <source>
        <dbReference type="ARBA" id="ARBA00023027"/>
    </source>
</evidence>
<keyword evidence="4 6" id="KW-0862">Zinc</keyword>
<feature type="binding site" evidence="8">
    <location>
        <begin position="86"/>
        <end position="89"/>
    </location>
    <ligand>
        <name>NAD(+)</name>
        <dbReference type="ChEBI" id="CHEBI:57540"/>
    </ligand>
</feature>
<comment type="catalytic activity">
    <reaction evidence="6">
        <text>N(6)-acetyl-L-lysyl-[protein] + NAD(+) + H2O = 2''-O-acetyl-ADP-D-ribose + nicotinamide + L-lysyl-[protein]</text>
        <dbReference type="Rhea" id="RHEA:43636"/>
        <dbReference type="Rhea" id="RHEA-COMP:9752"/>
        <dbReference type="Rhea" id="RHEA-COMP:10731"/>
        <dbReference type="ChEBI" id="CHEBI:15377"/>
        <dbReference type="ChEBI" id="CHEBI:17154"/>
        <dbReference type="ChEBI" id="CHEBI:29969"/>
        <dbReference type="ChEBI" id="CHEBI:57540"/>
        <dbReference type="ChEBI" id="CHEBI:61930"/>
        <dbReference type="ChEBI" id="CHEBI:83767"/>
        <dbReference type="EC" id="2.3.1.286"/>
    </reaction>
</comment>
<dbReference type="GO" id="GO:0005634">
    <property type="term" value="C:nucleus"/>
    <property type="evidence" value="ECO:0007669"/>
    <property type="project" value="TreeGrafter"/>
</dbReference>
<feature type="binding site" evidence="8">
    <location>
        <position position="253"/>
    </location>
    <ligand>
        <name>NAD(+)</name>
        <dbReference type="ChEBI" id="CHEBI:57540"/>
    </ligand>
</feature>
<evidence type="ECO:0000313" key="13">
    <source>
        <dbReference type="Proteomes" id="UP000179807"/>
    </source>
</evidence>
<keyword evidence="5 6" id="KW-0520">NAD</keyword>
<protein>
    <recommendedName>
        <fullName evidence="6">NAD-dependent protein deacetylase</fullName>
        <ecNumber evidence="6">2.3.1.286</ecNumber>
    </recommendedName>
</protein>
<dbReference type="InterPro" id="IPR003000">
    <property type="entry name" value="Sirtuin"/>
</dbReference>
<reference evidence="12" key="1">
    <citation type="submission" date="2016-10" db="EMBL/GenBank/DDBJ databases">
        <authorList>
            <person name="Benchimol M."/>
            <person name="Almeida L.G."/>
            <person name="Vasconcelos A.T."/>
            <person name="Perreira-Neves A."/>
            <person name="Rosa I.A."/>
            <person name="Tasca T."/>
            <person name="Bogo M.R."/>
            <person name="de Souza W."/>
        </authorList>
    </citation>
    <scope>NUCLEOTIDE SEQUENCE [LARGE SCALE GENOMIC DNA]</scope>
    <source>
        <strain evidence="12">K</strain>
    </source>
</reference>
<sequence length="278" mass="31662">MQGAGISCAAGIPDFRSPGTGLYHNLQKYNLPTPESIFDIDYFRENPEPFFQLAKETMPGSYKPTPSHYLPVILQRHGLLLRVFTQNIDGLERVAGIPSDKVVEAHGTYFSGTCQKCKQKYTLNDFRETILKGEVAYCSKCKEGVIKPDIVFYGEDLPRRFFELFHEDFPKCDLLIIIGTSLQVHPFAGLIYSVKRYAPRVLINNEKVGTYQEKPILYVTKEGTKKVIDTADRGMFKFGHITNRRDVYIGGDCQDAVRQIIDKLGWTSEFETIINEEK</sequence>
<feature type="binding site" evidence="8">
    <location>
        <begin position="14"/>
        <end position="16"/>
    </location>
    <ligand>
        <name>NAD(+)</name>
        <dbReference type="ChEBI" id="CHEBI:57540"/>
    </ligand>
</feature>
<feature type="active site" description="Proton acceptor" evidence="7 10">
    <location>
        <position position="106"/>
    </location>
</feature>
<dbReference type="SUPFAM" id="SSF52467">
    <property type="entry name" value="DHS-like NAD/FAD-binding domain"/>
    <property type="match status" value="1"/>
</dbReference>
<dbReference type="GO" id="GO:0070403">
    <property type="term" value="F:NAD+ binding"/>
    <property type="evidence" value="ECO:0007669"/>
    <property type="project" value="UniProtKB-UniRule"/>
</dbReference>
<comment type="similarity">
    <text evidence="1 6">Belongs to the sirtuin family. Class I subfamily.</text>
</comment>
<feature type="binding site" evidence="9 10">
    <location>
        <position position="117"/>
    </location>
    <ligand>
        <name>Zn(2+)</name>
        <dbReference type="ChEBI" id="CHEBI:29105"/>
    </ligand>
</feature>
<feature type="binding site" evidence="9 10">
    <location>
        <position position="138"/>
    </location>
    <ligand>
        <name>Zn(2+)</name>
        <dbReference type="ChEBI" id="CHEBI:29105"/>
    </ligand>
</feature>
<evidence type="ECO:0000256" key="10">
    <source>
        <dbReference type="PROSITE-ProRule" id="PRU00236"/>
    </source>
</evidence>
<feature type="binding site" evidence="9 10">
    <location>
        <position position="114"/>
    </location>
    <ligand>
        <name>Zn(2+)</name>
        <dbReference type="ChEBI" id="CHEBI:29105"/>
    </ligand>
</feature>
<dbReference type="InterPro" id="IPR029035">
    <property type="entry name" value="DHS-like_NAD/FAD-binding_dom"/>
</dbReference>
<keyword evidence="13" id="KW-1185">Reference proteome</keyword>
<comment type="caution">
    <text evidence="12">The sequence shown here is derived from an EMBL/GenBank/DDBJ whole genome shotgun (WGS) entry which is preliminary data.</text>
</comment>
<dbReference type="EC" id="2.3.1.286" evidence="6"/>
<organism evidence="12 13">
    <name type="scientific">Tritrichomonas foetus</name>
    <dbReference type="NCBI Taxonomy" id="1144522"/>
    <lineage>
        <taxon>Eukaryota</taxon>
        <taxon>Metamonada</taxon>
        <taxon>Parabasalia</taxon>
        <taxon>Tritrichomonadida</taxon>
        <taxon>Tritrichomonadidae</taxon>
        <taxon>Tritrichomonas</taxon>
    </lineage>
</organism>
<dbReference type="AlphaFoldDB" id="A0A1J4JUK6"/>
<keyword evidence="3 6" id="KW-0479">Metal-binding</keyword>
<evidence type="ECO:0000256" key="7">
    <source>
        <dbReference type="PIRSR" id="PIRSR037938-1"/>
    </source>
</evidence>
<dbReference type="PANTHER" id="PTHR11085:SF6">
    <property type="entry name" value="NAD-DEPENDENT PROTEIN DEACETYLASE SIRTUIN-2"/>
    <property type="match status" value="1"/>
</dbReference>
<evidence type="ECO:0000256" key="4">
    <source>
        <dbReference type="ARBA" id="ARBA00022833"/>
    </source>
</evidence>
<dbReference type="PIRSF" id="PIRSF037938">
    <property type="entry name" value="SIR2_euk"/>
    <property type="match status" value="1"/>
</dbReference>
<feature type="binding site" evidence="8">
    <location>
        <begin position="204"/>
        <end position="206"/>
    </location>
    <ligand>
        <name>NAD(+)</name>
        <dbReference type="ChEBI" id="CHEBI:57540"/>
    </ligand>
</feature>
<dbReference type="Gene3D" id="3.30.1600.10">
    <property type="entry name" value="SIR2/SIRT2 'Small Domain"/>
    <property type="match status" value="1"/>
</dbReference>
<evidence type="ECO:0000256" key="6">
    <source>
        <dbReference type="PIRNR" id="PIRNR037938"/>
    </source>
</evidence>
<proteinExistence type="inferred from homology"/>
<dbReference type="InterPro" id="IPR026590">
    <property type="entry name" value="Ssirtuin_cat_dom"/>
</dbReference>
<dbReference type="Pfam" id="PF02146">
    <property type="entry name" value="SIR2"/>
    <property type="match status" value="1"/>
</dbReference>
<dbReference type="RefSeq" id="XP_068354340.1">
    <property type="nucleotide sequence ID" value="XM_068508274.1"/>
</dbReference>
<gene>
    <name evidence="12" type="primary">Sirt2</name>
    <name evidence="12" type="ORF">TRFO_32030</name>
</gene>
<evidence type="ECO:0000256" key="1">
    <source>
        <dbReference type="ARBA" id="ARBA00006924"/>
    </source>
</evidence>
<evidence type="ECO:0000259" key="11">
    <source>
        <dbReference type="PROSITE" id="PS50305"/>
    </source>
</evidence>
<dbReference type="GeneID" id="94842978"/>
<evidence type="ECO:0000256" key="9">
    <source>
        <dbReference type="PIRSR" id="PIRSR037938-3"/>
    </source>
</evidence>
<dbReference type="VEuPathDB" id="TrichDB:TRFO_32030"/>
<dbReference type="GO" id="GO:0017136">
    <property type="term" value="F:histone deacetylase activity, NAD-dependent"/>
    <property type="evidence" value="ECO:0007669"/>
    <property type="project" value="InterPro"/>
</dbReference>
<dbReference type="EMBL" id="MLAK01000923">
    <property type="protein sequence ID" value="OHT01204.1"/>
    <property type="molecule type" value="Genomic_DNA"/>
</dbReference>
<dbReference type="GO" id="GO:0008270">
    <property type="term" value="F:zinc ion binding"/>
    <property type="evidence" value="ECO:0007669"/>
    <property type="project" value="UniProtKB-UniRule"/>
</dbReference>
<dbReference type="Gene3D" id="3.40.50.1220">
    <property type="entry name" value="TPP-binding domain"/>
    <property type="match status" value="1"/>
</dbReference>
<keyword evidence="2 6" id="KW-0808">Transferase</keyword>
<dbReference type="InterPro" id="IPR026591">
    <property type="entry name" value="Sirtuin_cat_small_dom_sf"/>
</dbReference>
<evidence type="ECO:0000313" key="12">
    <source>
        <dbReference type="EMBL" id="OHT01204.1"/>
    </source>
</evidence>
<dbReference type="Proteomes" id="UP000179807">
    <property type="component" value="Unassembled WGS sequence"/>
</dbReference>
<feature type="binding site" evidence="8">
    <location>
        <begin position="180"/>
        <end position="181"/>
    </location>
    <ligand>
        <name>NAD(+)</name>
        <dbReference type="ChEBI" id="CHEBI:57540"/>
    </ligand>
</feature>
<comment type="cofactor">
    <cofactor evidence="9">
        <name>Zn(2+)</name>
        <dbReference type="ChEBI" id="CHEBI:29105"/>
    </cofactor>
    <text evidence="9">Binds 1 zinc ion per subunit.</text>
</comment>
<dbReference type="PROSITE" id="PS50305">
    <property type="entry name" value="SIRTUIN"/>
    <property type="match status" value="1"/>
</dbReference>
<evidence type="ECO:0000256" key="3">
    <source>
        <dbReference type="ARBA" id="ARBA00022723"/>
    </source>
</evidence>
<feature type="binding site" evidence="9 10">
    <location>
        <position position="141"/>
    </location>
    <ligand>
        <name>Zn(2+)</name>
        <dbReference type="ChEBI" id="CHEBI:29105"/>
    </ligand>
</feature>
<evidence type="ECO:0000256" key="8">
    <source>
        <dbReference type="PIRSR" id="PIRSR037938-2"/>
    </source>
</evidence>
<evidence type="ECO:0000256" key="2">
    <source>
        <dbReference type="ARBA" id="ARBA00022679"/>
    </source>
</evidence>
<dbReference type="InterPro" id="IPR017328">
    <property type="entry name" value="Sirtuin_class_I"/>
</dbReference>
<dbReference type="OrthoDB" id="420264at2759"/>